<reference evidence="1" key="1">
    <citation type="submission" date="2023-10" db="EMBL/GenBank/DDBJ databases">
        <title>Genome assembly of Pristionchus species.</title>
        <authorList>
            <person name="Yoshida K."/>
            <person name="Sommer R.J."/>
        </authorList>
    </citation>
    <scope>NUCLEOTIDE SEQUENCE</scope>
    <source>
        <strain evidence="1">RS0144</strain>
    </source>
</reference>
<accession>A0AAV5SAG6</accession>
<proteinExistence type="predicted"/>
<protein>
    <submittedName>
        <fullName evidence="1">Uncharacterized protein</fullName>
    </submittedName>
</protein>
<organism evidence="1 2">
    <name type="scientific">Pristionchus entomophagus</name>
    <dbReference type="NCBI Taxonomy" id="358040"/>
    <lineage>
        <taxon>Eukaryota</taxon>
        <taxon>Metazoa</taxon>
        <taxon>Ecdysozoa</taxon>
        <taxon>Nematoda</taxon>
        <taxon>Chromadorea</taxon>
        <taxon>Rhabditida</taxon>
        <taxon>Rhabditina</taxon>
        <taxon>Diplogasteromorpha</taxon>
        <taxon>Diplogasteroidea</taxon>
        <taxon>Neodiplogasteridae</taxon>
        <taxon>Pristionchus</taxon>
    </lineage>
</organism>
<dbReference type="Pfam" id="PF17305">
    <property type="entry name" value="DUF5354"/>
    <property type="match status" value="1"/>
</dbReference>
<sequence length="163" mass="18258">VTRALILSCHLPYIFHLPYPFSDTIMSSSRLSLLFIAFFLFSGASALTCFENDDEGNVYSRTNEAWKYCSLIPFAAPNGKGRASGVGAVTENLAGYDATFGQNSKLYKVLTMCIYEQYNFGAINPAFGTEPEYMFRCFCNTDGCNKMTTFHKYLSAQRDDSKQ</sequence>
<keyword evidence="2" id="KW-1185">Reference proteome</keyword>
<feature type="non-terminal residue" evidence="1">
    <location>
        <position position="1"/>
    </location>
</feature>
<dbReference type="InterPro" id="IPR035291">
    <property type="entry name" value="DUF5354"/>
</dbReference>
<comment type="caution">
    <text evidence="1">The sequence shown here is derived from an EMBL/GenBank/DDBJ whole genome shotgun (WGS) entry which is preliminary data.</text>
</comment>
<gene>
    <name evidence="1" type="ORF">PENTCL1PPCAC_2113</name>
</gene>
<evidence type="ECO:0000313" key="2">
    <source>
        <dbReference type="Proteomes" id="UP001432027"/>
    </source>
</evidence>
<dbReference type="EMBL" id="BTSX01000001">
    <property type="protein sequence ID" value="GMS79938.1"/>
    <property type="molecule type" value="Genomic_DNA"/>
</dbReference>
<dbReference type="AlphaFoldDB" id="A0AAV5SAG6"/>
<dbReference type="Proteomes" id="UP001432027">
    <property type="component" value="Unassembled WGS sequence"/>
</dbReference>
<name>A0AAV5SAG6_9BILA</name>
<evidence type="ECO:0000313" key="1">
    <source>
        <dbReference type="EMBL" id="GMS79938.1"/>
    </source>
</evidence>